<dbReference type="AlphaFoldDB" id="A0AAW2ENK9"/>
<organism evidence="2 3">
    <name type="scientific">Cardiocondyla obscurior</name>
    <dbReference type="NCBI Taxonomy" id="286306"/>
    <lineage>
        <taxon>Eukaryota</taxon>
        <taxon>Metazoa</taxon>
        <taxon>Ecdysozoa</taxon>
        <taxon>Arthropoda</taxon>
        <taxon>Hexapoda</taxon>
        <taxon>Insecta</taxon>
        <taxon>Pterygota</taxon>
        <taxon>Neoptera</taxon>
        <taxon>Endopterygota</taxon>
        <taxon>Hymenoptera</taxon>
        <taxon>Apocrita</taxon>
        <taxon>Aculeata</taxon>
        <taxon>Formicoidea</taxon>
        <taxon>Formicidae</taxon>
        <taxon>Myrmicinae</taxon>
        <taxon>Cardiocondyla</taxon>
    </lineage>
</organism>
<keyword evidence="1" id="KW-1133">Transmembrane helix</keyword>
<dbReference type="EMBL" id="JADYXP020000021">
    <property type="protein sequence ID" value="KAL0103816.1"/>
    <property type="molecule type" value="Genomic_DNA"/>
</dbReference>
<sequence>MIRLYNLNMISVGIDLYCRAVTPSGPVIRDTLEICLPFRCHPSCLLLLRRLVPGFLVVLCILGPCSYTPVAVFCL</sequence>
<evidence type="ECO:0000313" key="2">
    <source>
        <dbReference type="EMBL" id="KAL0103816.1"/>
    </source>
</evidence>
<proteinExistence type="predicted"/>
<gene>
    <name evidence="2" type="ORF">PUN28_017853</name>
</gene>
<keyword evidence="1" id="KW-0472">Membrane</keyword>
<evidence type="ECO:0000313" key="3">
    <source>
        <dbReference type="Proteomes" id="UP001430953"/>
    </source>
</evidence>
<accession>A0AAW2ENK9</accession>
<protein>
    <submittedName>
        <fullName evidence="2">Uncharacterized protein</fullName>
    </submittedName>
</protein>
<keyword evidence="3" id="KW-1185">Reference proteome</keyword>
<name>A0AAW2ENK9_9HYME</name>
<comment type="caution">
    <text evidence="2">The sequence shown here is derived from an EMBL/GenBank/DDBJ whole genome shotgun (WGS) entry which is preliminary data.</text>
</comment>
<evidence type="ECO:0000256" key="1">
    <source>
        <dbReference type="SAM" id="Phobius"/>
    </source>
</evidence>
<reference evidence="2 3" key="1">
    <citation type="submission" date="2023-03" db="EMBL/GenBank/DDBJ databases">
        <title>High recombination rates correlate with genetic variation in Cardiocondyla obscurior ants.</title>
        <authorList>
            <person name="Errbii M."/>
        </authorList>
    </citation>
    <scope>NUCLEOTIDE SEQUENCE [LARGE SCALE GENOMIC DNA]</scope>
    <source>
        <strain evidence="2">Alpha-2009</strain>
        <tissue evidence="2">Whole body</tissue>
    </source>
</reference>
<keyword evidence="1" id="KW-0812">Transmembrane</keyword>
<dbReference type="Proteomes" id="UP001430953">
    <property type="component" value="Unassembled WGS sequence"/>
</dbReference>
<feature type="transmembrane region" description="Helical" evidence="1">
    <location>
        <begin position="51"/>
        <end position="74"/>
    </location>
</feature>